<evidence type="ECO:0000313" key="2">
    <source>
        <dbReference type="Proteomes" id="UP000094580"/>
    </source>
</evidence>
<keyword evidence="1" id="KW-0863">Zinc-finger</keyword>
<keyword evidence="2" id="KW-1185">Reference proteome</keyword>
<organism evidence="1 2">
    <name type="scientific">Gottfriedia luciferensis</name>
    <dbReference type="NCBI Taxonomy" id="178774"/>
    <lineage>
        <taxon>Bacteria</taxon>
        <taxon>Bacillati</taxon>
        <taxon>Bacillota</taxon>
        <taxon>Bacilli</taxon>
        <taxon>Bacillales</taxon>
        <taxon>Bacillaceae</taxon>
        <taxon>Gottfriedia</taxon>
    </lineage>
</organism>
<name>A0ABX2ZZI3_9BACI</name>
<dbReference type="Proteomes" id="UP000094580">
    <property type="component" value="Unassembled WGS sequence"/>
</dbReference>
<proteinExistence type="predicted"/>
<comment type="caution">
    <text evidence="1">The sequence shown here is derived from an EMBL/GenBank/DDBJ whole genome shotgun (WGS) entry which is preliminary data.</text>
</comment>
<keyword evidence="1" id="KW-0862">Zinc</keyword>
<keyword evidence="1" id="KW-0479">Metal-binding</keyword>
<dbReference type="InterPro" id="IPR019718">
    <property type="entry name" value="DUF2602"/>
</dbReference>
<gene>
    <name evidence="1" type="ORF">BED47_00990</name>
</gene>
<dbReference type="GO" id="GO:0008270">
    <property type="term" value="F:zinc ion binding"/>
    <property type="evidence" value="ECO:0007669"/>
    <property type="project" value="UniProtKB-KW"/>
</dbReference>
<evidence type="ECO:0000313" key="1">
    <source>
        <dbReference type="EMBL" id="ODG93774.1"/>
    </source>
</evidence>
<dbReference type="RefSeq" id="WP_069031958.1">
    <property type="nucleotide sequence ID" value="NZ_MDKC01000001.1"/>
</dbReference>
<dbReference type="Pfam" id="PF10782">
    <property type="entry name" value="zf-C2HCIx2C"/>
    <property type="match status" value="1"/>
</dbReference>
<reference evidence="1 2" key="1">
    <citation type="submission" date="2016-07" db="EMBL/GenBank/DDBJ databases">
        <authorList>
            <person name="Townsley L."/>
            <person name="Shank E.A."/>
        </authorList>
    </citation>
    <scope>NUCLEOTIDE SEQUENCE [LARGE SCALE GENOMIC DNA]</scope>
    <source>
        <strain evidence="1 2">CH01</strain>
    </source>
</reference>
<dbReference type="EMBL" id="MDKC01000001">
    <property type="protein sequence ID" value="ODG93774.1"/>
    <property type="molecule type" value="Genomic_DNA"/>
</dbReference>
<accession>A0ABX2ZZI3</accession>
<sequence>MERKEILDEIDTLIKTYCDGCFVYKHFRKDHSQKFAQSFCINKCTIGEKIKTIGKQLTSDC</sequence>
<protein>
    <submittedName>
        <fullName evidence="1">Zinc-finger domain-containing protein</fullName>
    </submittedName>
</protein>